<dbReference type="SUPFAM" id="SSF46689">
    <property type="entry name" value="Homeodomain-like"/>
    <property type="match status" value="1"/>
</dbReference>
<name>A0A369IZ07_HYPMA</name>
<feature type="compositionally biased region" description="Polar residues" evidence="1">
    <location>
        <begin position="1"/>
        <end position="14"/>
    </location>
</feature>
<dbReference type="InterPro" id="IPR009057">
    <property type="entry name" value="Homeodomain-like_sf"/>
</dbReference>
<protein>
    <recommendedName>
        <fullName evidence="2">Tc1-like transposase DDE domain-containing protein</fullName>
    </recommendedName>
</protein>
<dbReference type="InterPro" id="IPR047655">
    <property type="entry name" value="Transpos_IS630-like"/>
</dbReference>
<feature type="region of interest" description="Disordered" evidence="1">
    <location>
        <begin position="1"/>
        <end position="20"/>
    </location>
</feature>
<dbReference type="EMBL" id="LUEZ02000095">
    <property type="protein sequence ID" value="RDB14979.1"/>
    <property type="molecule type" value="Genomic_DNA"/>
</dbReference>
<dbReference type="OrthoDB" id="2266637at2759"/>
<dbReference type="NCBIfam" id="NF033545">
    <property type="entry name" value="transpos_IS630"/>
    <property type="match status" value="1"/>
</dbReference>
<dbReference type="Pfam" id="PF13384">
    <property type="entry name" value="HTH_23"/>
    <property type="match status" value="1"/>
</dbReference>
<dbReference type="STRING" id="39966.A0A369IZ07"/>
<dbReference type="InterPro" id="IPR038717">
    <property type="entry name" value="Tc1-like_DDE_dom"/>
</dbReference>
<evidence type="ECO:0000313" key="3">
    <source>
        <dbReference type="EMBL" id="RDB14979.1"/>
    </source>
</evidence>
<keyword evidence="4" id="KW-1185">Reference proteome</keyword>
<evidence type="ECO:0000259" key="2">
    <source>
        <dbReference type="Pfam" id="PF13358"/>
    </source>
</evidence>
<dbReference type="InParanoid" id="A0A369IZ07"/>
<gene>
    <name evidence="3" type="ORF">Hypma_016186</name>
</gene>
<dbReference type="InterPro" id="IPR036397">
    <property type="entry name" value="RNaseH_sf"/>
</dbReference>
<comment type="caution">
    <text evidence="3">The sequence shown here is derived from an EMBL/GenBank/DDBJ whole genome shotgun (WGS) entry which is preliminary data.</text>
</comment>
<reference evidence="3" key="1">
    <citation type="submission" date="2018-04" db="EMBL/GenBank/DDBJ databases">
        <title>Whole genome sequencing of Hypsizygus marmoreus.</title>
        <authorList>
            <person name="Choi I.-G."/>
            <person name="Min B."/>
            <person name="Kim J.-G."/>
            <person name="Kim S."/>
            <person name="Oh Y.-L."/>
            <person name="Kong W.-S."/>
            <person name="Park H."/>
            <person name="Jeong J."/>
            <person name="Song E.-S."/>
        </authorList>
    </citation>
    <scope>NUCLEOTIDE SEQUENCE [LARGE SCALE GENOMIC DNA]</scope>
    <source>
        <strain evidence="3">51987-8</strain>
    </source>
</reference>
<dbReference type="Gene3D" id="3.30.420.10">
    <property type="entry name" value="Ribonuclease H-like superfamily/Ribonuclease H"/>
    <property type="match status" value="1"/>
</dbReference>
<dbReference type="AlphaFoldDB" id="A0A369IZ07"/>
<evidence type="ECO:0000313" key="4">
    <source>
        <dbReference type="Proteomes" id="UP000076154"/>
    </source>
</evidence>
<sequence length="352" mass="39968">MTAQFQSRSPHSENSPPPLPIMVNQQISKDIKECALSLWNKGWELHEITAALGVSRSSIYRWQAIFDEYGSPNRPPSTTPGPSRILSRAVLTAVHTLYETESDIYSRAPRLYLDELVLWLAINYDIVISKASLQRNLRQEGLTRKLLHKIAIERDEELRQQWKNMQRSPDFRGDGSEFVALDETSKNELTWAHRYVMAPSGERATLEDVFVRGDRYSLLAAITTDGYIAAEVVPGSFDSLDFYEFVAEKVLPQMNPYPAERSVLVLDNCRIHHNEALVDLVAAAGCLILYLPAYSPDLNPIEESFSTLKAFLRRHAYTIRRDLDPIQALLEACGCITAEMCRGWFAHAGYIY</sequence>
<dbReference type="Pfam" id="PF13358">
    <property type="entry name" value="DDE_3"/>
    <property type="match status" value="1"/>
</dbReference>
<evidence type="ECO:0000256" key="1">
    <source>
        <dbReference type="SAM" id="MobiDB-lite"/>
    </source>
</evidence>
<accession>A0A369IZ07</accession>
<feature type="domain" description="Tc1-like transposase DDE" evidence="2">
    <location>
        <begin position="178"/>
        <end position="317"/>
    </location>
</feature>
<dbReference type="GO" id="GO:0003676">
    <property type="term" value="F:nucleic acid binding"/>
    <property type="evidence" value="ECO:0007669"/>
    <property type="project" value="InterPro"/>
</dbReference>
<dbReference type="PANTHER" id="PTHR46564">
    <property type="entry name" value="TRANSPOSASE"/>
    <property type="match status" value="1"/>
</dbReference>
<dbReference type="PANTHER" id="PTHR46564:SF1">
    <property type="entry name" value="TRANSPOSASE"/>
    <property type="match status" value="1"/>
</dbReference>
<dbReference type="Proteomes" id="UP000076154">
    <property type="component" value="Unassembled WGS sequence"/>
</dbReference>
<organism evidence="3 4">
    <name type="scientific">Hypsizygus marmoreus</name>
    <name type="common">White beech mushroom</name>
    <name type="synonym">Agaricus marmoreus</name>
    <dbReference type="NCBI Taxonomy" id="39966"/>
    <lineage>
        <taxon>Eukaryota</taxon>
        <taxon>Fungi</taxon>
        <taxon>Dikarya</taxon>
        <taxon>Basidiomycota</taxon>
        <taxon>Agaricomycotina</taxon>
        <taxon>Agaricomycetes</taxon>
        <taxon>Agaricomycetidae</taxon>
        <taxon>Agaricales</taxon>
        <taxon>Tricholomatineae</taxon>
        <taxon>Lyophyllaceae</taxon>
        <taxon>Hypsizygus</taxon>
    </lineage>
</organism>
<proteinExistence type="predicted"/>